<dbReference type="Pfam" id="PF00126">
    <property type="entry name" value="HTH_1"/>
    <property type="match status" value="1"/>
</dbReference>
<keyword evidence="4" id="KW-0804">Transcription</keyword>
<dbReference type="Gene3D" id="1.10.10.10">
    <property type="entry name" value="Winged helix-like DNA-binding domain superfamily/Winged helix DNA-binding domain"/>
    <property type="match status" value="1"/>
</dbReference>
<comment type="similarity">
    <text evidence="1">Belongs to the LysR transcriptional regulatory family.</text>
</comment>
<dbReference type="InterPro" id="IPR000847">
    <property type="entry name" value="LysR_HTH_N"/>
</dbReference>
<evidence type="ECO:0000259" key="5">
    <source>
        <dbReference type="PROSITE" id="PS50931"/>
    </source>
</evidence>
<dbReference type="InterPro" id="IPR036390">
    <property type="entry name" value="WH_DNA-bd_sf"/>
</dbReference>
<dbReference type="PROSITE" id="PS50931">
    <property type="entry name" value="HTH_LYSR"/>
    <property type="match status" value="1"/>
</dbReference>
<dbReference type="EMBL" id="FUYH01000023">
    <property type="protein sequence ID" value="SKA97004.1"/>
    <property type="molecule type" value="Genomic_DNA"/>
</dbReference>
<proteinExistence type="inferred from homology"/>
<evidence type="ECO:0000313" key="7">
    <source>
        <dbReference type="Proteomes" id="UP000190105"/>
    </source>
</evidence>
<keyword evidence="2" id="KW-0805">Transcription regulation</keyword>
<dbReference type="InterPro" id="IPR047788">
    <property type="entry name" value="LysR-like_Sec_metab"/>
</dbReference>
<keyword evidence="7" id="KW-1185">Reference proteome</keyword>
<dbReference type="NCBIfam" id="NF040786">
    <property type="entry name" value="LysR_Sec_metab"/>
    <property type="match status" value="1"/>
</dbReference>
<name>A0A1T4Y5A0_9CLOT</name>
<accession>A0A1T4Y5A0</accession>
<dbReference type="Proteomes" id="UP000190105">
    <property type="component" value="Unassembled WGS sequence"/>
</dbReference>
<dbReference type="InterPro" id="IPR036388">
    <property type="entry name" value="WH-like_DNA-bd_sf"/>
</dbReference>
<dbReference type="OrthoDB" id="9785745at2"/>
<sequence length="295" mass="32684">MDFKQIEAFVNVAKYKSFSKAAEAIFLSQPTVSAHIASLETELGVVLFDRSSKEIRLTQAGAVFLDYAINLTNVRNIAIARLSELGTKITGNLTIASSTTPCRFLLPQLLKTFYDKYPNVNYDIKEESTKEVVDMILLGNADVGIVGEIVKDAKLTYSKVYEDKLVIISSNMSLPDVIPIDLLLSQRFILRERGSATRSVFENSLSQLGIELDKIKIFAEVSSLEAVLQFVKAGAGVSVVSQIACKDYIQTGLLSEHSIKDLNITRGIYVVTHNKRPLSPVAKEFLKHIETFSEK</sequence>
<dbReference type="GO" id="GO:0000976">
    <property type="term" value="F:transcription cis-regulatory region binding"/>
    <property type="evidence" value="ECO:0007669"/>
    <property type="project" value="TreeGrafter"/>
</dbReference>
<gene>
    <name evidence="6" type="ORF">SAMN05443428_12329</name>
</gene>
<dbReference type="InterPro" id="IPR005119">
    <property type="entry name" value="LysR_subst-bd"/>
</dbReference>
<dbReference type="GO" id="GO:0003700">
    <property type="term" value="F:DNA-binding transcription factor activity"/>
    <property type="evidence" value="ECO:0007669"/>
    <property type="project" value="InterPro"/>
</dbReference>
<dbReference type="RefSeq" id="WP_078697392.1">
    <property type="nucleotide sequence ID" value="NZ_FUYH01000023.1"/>
</dbReference>
<organism evidence="6 7">
    <name type="scientific">Caloramator quimbayensis</name>
    <dbReference type="NCBI Taxonomy" id="1147123"/>
    <lineage>
        <taxon>Bacteria</taxon>
        <taxon>Bacillati</taxon>
        <taxon>Bacillota</taxon>
        <taxon>Clostridia</taxon>
        <taxon>Eubacteriales</taxon>
        <taxon>Clostridiaceae</taxon>
        <taxon>Caloramator</taxon>
    </lineage>
</organism>
<dbReference type="STRING" id="1147123.SAMN05443428_12329"/>
<dbReference type="PANTHER" id="PTHR30126:SF64">
    <property type="entry name" value="HTH-TYPE TRANSCRIPTIONAL REGULATOR CITR"/>
    <property type="match status" value="1"/>
</dbReference>
<reference evidence="7" key="1">
    <citation type="submission" date="2017-02" db="EMBL/GenBank/DDBJ databases">
        <authorList>
            <person name="Varghese N."/>
            <person name="Submissions S."/>
        </authorList>
    </citation>
    <scope>NUCLEOTIDE SEQUENCE [LARGE SCALE GENOMIC DNA]</scope>
    <source>
        <strain evidence="7">USBA 833</strain>
    </source>
</reference>
<dbReference type="PRINTS" id="PR00039">
    <property type="entry name" value="HTHLYSR"/>
</dbReference>
<dbReference type="Gene3D" id="3.40.190.290">
    <property type="match status" value="1"/>
</dbReference>
<evidence type="ECO:0000256" key="4">
    <source>
        <dbReference type="ARBA" id="ARBA00023163"/>
    </source>
</evidence>
<evidence type="ECO:0000256" key="1">
    <source>
        <dbReference type="ARBA" id="ARBA00009437"/>
    </source>
</evidence>
<evidence type="ECO:0000313" key="6">
    <source>
        <dbReference type="EMBL" id="SKA97004.1"/>
    </source>
</evidence>
<feature type="domain" description="HTH lysR-type" evidence="5">
    <location>
        <begin position="1"/>
        <end position="58"/>
    </location>
</feature>
<evidence type="ECO:0000256" key="2">
    <source>
        <dbReference type="ARBA" id="ARBA00023015"/>
    </source>
</evidence>
<dbReference type="AlphaFoldDB" id="A0A1T4Y5A0"/>
<evidence type="ECO:0000256" key="3">
    <source>
        <dbReference type="ARBA" id="ARBA00023125"/>
    </source>
</evidence>
<dbReference type="FunFam" id="1.10.10.10:FF:000001">
    <property type="entry name" value="LysR family transcriptional regulator"/>
    <property type="match status" value="1"/>
</dbReference>
<dbReference type="SUPFAM" id="SSF46785">
    <property type="entry name" value="Winged helix' DNA-binding domain"/>
    <property type="match status" value="1"/>
</dbReference>
<dbReference type="Pfam" id="PF03466">
    <property type="entry name" value="LysR_substrate"/>
    <property type="match status" value="1"/>
</dbReference>
<protein>
    <submittedName>
        <fullName evidence="6">DNA-binding transcriptional regulator, LysR family</fullName>
    </submittedName>
</protein>
<keyword evidence="3 6" id="KW-0238">DNA-binding</keyword>
<dbReference type="PANTHER" id="PTHR30126">
    <property type="entry name" value="HTH-TYPE TRANSCRIPTIONAL REGULATOR"/>
    <property type="match status" value="1"/>
</dbReference>
<dbReference type="SUPFAM" id="SSF53850">
    <property type="entry name" value="Periplasmic binding protein-like II"/>
    <property type="match status" value="1"/>
</dbReference>